<evidence type="ECO:0000256" key="8">
    <source>
        <dbReference type="ARBA" id="ARBA00038436"/>
    </source>
</evidence>
<evidence type="ECO:0000313" key="11">
    <source>
        <dbReference type="EMBL" id="HIX57379.1"/>
    </source>
</evidence>
<dbReference type="AlphaFoldDB" id="A0A9D1WEB5"/>
<feature type="domain" description="Tripartite ATP-independent periplasmic transporters DctQ component" evidence="10">
    <location>
        <begin position="23"/>
        <end position="152"/>
    </location>
</feature>
<reference evidence="11" key="1">
    <citation type="journal article" date="2021" name="PeerJ">
        <title>Extensive microbial diversity within the chicken gut microbiome revealed by metagenomics and culture.</title>
        <authorList>
            <person name="Gilroy R."/>
            <person name="Ravi A."/>
            <person name="Getino M."/>
            <person name="Pursley I."/>
            <person name="Horton D.L."/>
            <person name="Alikhan N.F."/>
            <person name="Baker D."/>
            <person name="Gharbi K."/>
            <person name="Hall N."/>
            <person name="Watson M."/>
            <person name="Adriaenssens E.M."/>
            <person name="Foster-Nyarko E."/>
            <person name="Jarju S."/>
            <person name="Secka A."/>
            <person name="Antonio M."/>
            <person name="Oren A."/>
            <person name="Chaudhuri R.R."/>
            <person name="La Ragione R."/>
            <person name="Hildebrand F."/>
            <person name="Pallen M.J."/>
        </authorList>
    </citation>
    <scope>NUCLEOTIDE SEQUENCE</scope>
    <source>
        <strain evidence="11">USASDec5-558</strain>
    </source>
</reference>
<dbReference type="GO" id="GO:0015740">
    <property type="term" value="P:C4-dicarboxylate transport"/>
    <property type="evidence" value="ECO:0007669"/>
    <property type="project" value="TreeGrafter"/>
</dbReference>
<keyword evidence="5 9" id="KW-0812">Transmembrane</keyword>
<evidence type="ECO:0000313" key="12">
    <source>
        <dbReference type="Proteomes" id="UP000886829"/>
    </source>
</evidence>
<evidence type="ECO:0000259" key="10">
    <source>
        <dbReference type="Pfam" id="PF04290"/>
    </source>
</evidence>
<evidence type="ECO:0000256" key="5">
    <source>
        <dbReference type="ARBA" id="ARBA00022692"/>
    </source>
</evidence>
<evidence type="ECO:0000256" key="1">
    <source>
        <dbReference type="ARBA" id="ARBA00004429"/>
    </source>
</evidence>
<dbReference type="EMBL" id="DXEV01000158">
    <property type="protein sequence ID" value="HIX57379.1"/>
    <property type="molecule type" value="Genomic_DNA"/>
</dbReference>
<dbReference type="InterPro" id="IPR007387">
    <property type="entry name" value="TRAP_DctQ"/>
</dbReference>
<keyword evidence="4 9" id="KW-0997">Cell inner membrane</keyword>
<keyword evidence="3" id="KW-1003">Cell membrane</keyword>
<keyword evidence="7 9" id="KW-0472">Membrane</keyword>
<dbReference type="GO" id="GO:0005886">
    <property type="term" value="C:plasma membrane"/>
    <property type="evidence" value="ECO:0007669"/>
    <property type="project" value="UniProtKB-SubCell"/>
</dbReference>
<accession>A0A9D1WEB5</accession>
<comment type="subunit">
    <text evidence="9">The complex comprises the extracytoplasmic solute receptor protein and the two transmembrane proteins.</text>
</comment>
<evidence type="ECO:0000256" key="3">
    <source>
        <dbReference type="ARBA" id="ARBA00022475"/>
    </source>
</evidence>
<comment type="subcellular location">
    <subcellularLocation>
        <location evidence="1 9">Cell inner membrane</location>
        <topology evidence="1 9">Multi-pass membrane protein</topology>
    </subcellularLocation>
</comment>
<evidence type="ECO:0000256" key="4">
    <source>
        <dbReference type="ARBA" id="ARBA00022519"/>
    </source>
</evidence>
<dbReference type="Proteomes" id="UP000886829">
    <property type="component" value="Unassembled WGS sequence"/>
</dbReference>
<dbReference type="Pfam" id="PF04290">
    <property type="entry name" value="DctQ"/>
    <property type="match status" value="1"/>
</dbReference>
<keyword evidence="6 9" id="KW-1133">Transmembrane helix</keyword>
<evidence type="ECO:0000256" key="9">
    <source>
        <dbReference type="RuleBase" id="RU369079"/>
    </source>
</evidence>
<dbReference type="GO" id="GO:0022857">
    <property type="term" value="F:transmembrane transporter activity"/>
    <property type="evidence" value="ECO:0007669"/>
    <property type="project" value="UniProtKB-UniRule"/>
</dbReference>
<evidence type="ECO:0000256" key="2">
    <source>
        <dbReference type="ARBA" id="ARBA00022448"/>
    </source>
</evidence>
<name>A0A9D1WEB5_9GAMM</name>
<comment type="similarity">
    <text evidence="8 9">Belongs to the TRAP transporter small permease family.</text>
</comment>
<evidence type="ECO:0000256" key="6">
    <source>
        <dbReference type="ARBA" id="ARBA00022989"/>
    </source>
</evidence>
<sequence>MQGLRKILDKTIITFCVFLFMMMTVVGTYQIVTRYFFNSPSTISEELITYSFTWLSILSAAYVFGQRGHLCMAFVYNKFTGAKRVYLDMFSELLVILTAILILIYGGAIMTSQNMTQLTASLGVNMGLMYAVLPIAGVIILVYGFLNFVDMIKKLKDPDLDNYGKEEVEDAEAAGIAAEAKAAAEAENK</sequence>
<feature type="transmembrane region" description="Helical" evidence="9">
    <location>
        <begin position="128"/>
        <end position="146"/>
    </location>
</feature>
<feature type="transmembrane region" description="Helical" evidence="9">
    <location>
        <begin position="47"/>
        <end position="64"/>
    </location>
</feature>
<feature type="transmembrane region" description="Helical" evidence="9">
    <location>
        <begin position="12"/>
        <end position="32"/>
    </location>
</feature>
<reference evidence="11" key="2">
    <citation type="submission" date="2021-04" db="EMBL/GenBank/DDBJ databases">
        <authorList>
            <person name="Gilroy R."/>
        </authorList>
    </citation>
    <scope>NUCLEOTIDE SEQUENCE</scope>
    <source>
        <strain evidence="11">USASDec5-558</strain>
    </source>
</reference>
<dbReference type="InterPro" id="IPR055348">
    <property type="entry name" value="DctQ"/>
</dbReference>
<comment type="caution">
    <text evidence="11">The sequence shown here is derived from an EMBL/GenBank/DDBJ whole genome shotgun (WGS) entry which is preliminary data.</text>
</comment>
<dbReference type="PANTHER" id="PTHR35011:SF2">
    <property type="entry name" value="2,3-DIKETO-L-GULONATE TRAP TRANSPORTER SMALL PERMEASE PROTEIN YIAM"/>
    <property type="match status" value="1"/>
</dbReference>
<evidence type="ECO:0000256" key="7">
    <source>
        <dbReference type="ARBA" id="ARBA00023136"/>
    </source>
</evidence>
<gene>
    <name evidence="11" type="ORF">H9850_07920</name>
</gene>
<protein>
    <recommendedName>
        <fullName evidence="9">TRAP transporter small permease protein</fullName>
    </recommendedName>
</protein>
<dbReference type="PANTHER" id="PTHR35011">
    <property type="entry name" value="2,3-DIKETO-L-GULONATE TRAP TRANSPORTER SMALL PERMEASE PROTEIN YIAM"/>
    <property type="match status" value="1"/>
</dbReference>
<feature type="transmembrane region" description="Helical" evidence="9">
    <location>
        <begin position="85"/>
        <end position="108"/>
    </location>
</feature>
<proteinExistence type="inferred from homology"/>
<organism evidence="11 12">
    <name type="scientific">Candidatus Anaerobiospirillum pullistercoris</name>
    <dbReference type="NCBI Taxonomy" id="2838452"/>
    <lineage>
        <taxon>Bacteria</taxon>
        <taxon>Pseudomonadati</taxon>
        <taxon>Pseudomonadota</taxon>
        <taxon>Gammaproteobacteria</taxon>
        <taxon>Aeromonadales</taxon>
        <taxon>Succinivibrionaceae</taxon>
        <taxon>Anaerobiospirillum</taxon>
    </lineage>
</organism>
<comment type="function">
    <text evidence="9">Part of the tripartite ATP-independent periplasmic (TRAP) transport system.</text>
</comment>
<keyword evidence="2 9" id="KW-0813">Transport</keyword>